<sequence length="500" mass="55374">MVGLQLLKLFLYFTTFSDFAFSQLLFEDMERNILHFINERKKTREKKPPLNKQNAFQKKKTFKSRKKKKLFPNLSEVTSGAACLYTFHRVVITVAMVMDASTKKQFFYSKPSQQFTNDSSFYTEFHKCRDSLDKSPFLQACGYGQLDVLEKLLQEGNDPYSKSLCGRTALHETCIGGHVPCLILLLELSPDLDAQDHDGFTAVHMAALHGEEDCLKCLASKGANLLLGDNYGRLPIHLAAMRNHLNIVQLLLSDGNASLGATCNLRKTPLHYAAQYGSVNCLKYIIEQGFEPLVLDGSGLNPAQCAARYDKLKCLRYLLKHGIQANCRNKNGQTLAHLAGYHGSTNVLHWLLAHTTVRAAAAAGDKTAAAVGPNIQDGSGNTVGHLAAKRGKAECFSCYLNYGGNLKITNAMNDTPMDLAKSSGHLGIMQKAVNKEITCPVCEKESQQGNSRRLSGDSSENLFPTQQIQRHRLSLPLPLPKGKTQLELYVQCQWNGEAVE</sequence>
<keyword evidence="6" id="KW-1185">Reference proteome</keyword>
<dbReference type="PANTHER" id="PTHR24201:SF15">
    <property type="entry name" value="ANKYRIN REPEAT DOMAIN-CONTAINING PROTEIN 66"/>
    <property type="match status" value="1"/>
</dbReference>
<proteinExistence type="predicted"/>
<dbReference type="GO" id="GO:0016301">
    <property type="term" value="F:kinase activity"/>
    <property type="evidence" value="ECO:0007669"/>
    <property type="project" value="UniProtKB-KW"/>
</dbReference>
<dbReference type="SMART" id="SM00248">
    <property type="entry name" value="ANK"/>
    <property type="match status" value="9"/>
</dbReference>
<feature type="repeat" description="ANK" evidence="3">
    <location>
        <begin position="198"/>
        <end position="230"/>
    </location>
</feature>
<dbReference type="PROSITE" id="PS50088">
    <property type="entry name" value="ANK_REPEAT"/>
    <property type="match status" value="5"/>
</dbReference>
<accession>A0AA36BUY1</accession>
<evidence type="ECO:0000256" key="1">
    <source>
        <dbReference type="ARBA" id="ARBA00022737"/>
    </source>
</evidence>
<dbReference type="PROSITE" id="PS50297">
    <property type="entry name" value="ANK_REP_REGION"/>
    <property type="match status" value="3"/>
</dbReference>
<dbReference type="InterPro" id="IPR050776">
    <property type="entry name" value="Ank_Repeat/CDKN_Inhibitor"/>
</dbReference>
<dbReference type="EMBL" id="OX597838">
    <property type="protein sequence ID" value="CAI9740820.1"/>
    <property type="molecule type" value="Genomic_DNA"/>
</dbReference>
<dbReference type="InterPro" id="IPR036770">
    <property type="entry name" value="Ankyrin_rpt-contain_sf"/>
</dbReference>
<feature type="signal peptide" evidence="4">
    <location>
        <begin position="1"/>
        <end position="22"/>
    </location>
</feature>
<evidence type="ECO:0000256" key="4">
    <source>
        <dbReference type="SAM" id="SignalP"/>
    </source>
</evidence>
<feature type="repeat" description="ANK" evidence="3">
    <location>
        <begin position="165"/>
        <end position="197"/>
    </location>
</feature>
<dbReference type="PANTHER" id="PTHR24201">
    <property type="entry name" value="ANK_REP_REGION DOMAIN-CONTAINING PROTEIN"/>
    <property type="match status" value="1"/>
</dbReference>
<organism evidence="5 6">
    <name type="scientific">Octopus vulgaris</name>
    <name type="common">Common octopus</name>
    <dbReference type="NCBI Taxonomy" id="6645"/>
    <lineage>
        <taxon>Eukaryota</taxon>
        <taxon>Metazoa</taxon>
        <taxon>Spiralia</taxon>
        <taxon>Lophotrochozoa</taxon>
        <taxon>Mollusca</taxon>
        <taxon>Cephalopoda</taxon>
        <taxon>Coleoidea</taxon>
        <taxon>Octopodiformes</taxon>
        <taxon>Octopoda</taxon>
        <taxon>Incirrata</taxon>
        <taxon>Octopodidae</taxon>
        <taxon>Octopus</taxon>
    </lineage>
</organism>
<dbReference type="Gene3D" id="1.25.40.20">
    <property type="entry name" value="Ankyrin repeat-containing domain"/>
    <property type="match status" value="3"/>
</dbReference>
<dbReference type="AlphaFoldDB" id="A0AA36BUY1"/>
<keyword evidence="2 3" id="KW-0040">ANK repeat</keyword>
<dbReference type="Pfam" id="PF13857">
    <property type="entry name" value="Ank_5"/>
    <property type="match status" value="1"/>
</dbReference>
<evidence type="ECO:0000313" key="6">
    <source>
        <dbReference type="Proteomes" id="UP001162480"/>
    </source>
</evidence>
<dbReference type="Pfam" id="PF12796">
    <property type="entry name" value="Ank_2"/>
    <property type="match status" value="2"/>
</dbReference>
<keyword evidence="4" id="KW-0732">Signal</keyword>
<dbReference type="SUPFAM" id="SSF48403">
    <property type="entry name" value="Ankyrin repeat"/>
    <property type="match status" value="2"/>
</dbReference>
<keyword evidence="1" id="KW-0677">Repeat</keyword>
<dbReference type="Pfam" id="PF13637">
    <property type="entry name" value="Ank_4"/>
    <property type="match status" value="1"/>
</dbReference>
<reference evidence="5" key="1">
    <citation type="submission" date="2023-08" db="EMBL/GenBank/DDBJ databases">
        <authorList>
            <person name="Alioto T."/>
            <person name="Alioto T."/>
            <person name="Gomez Garrido J."/>
        </authorList>
    </citation>
    <scope>NUCLEOTIDE SEQUENCE</scope>
</reference>
<gene>
    <name evidence="5" type="ORF">OCTVUL_1B012716</name>
</gene>
<evidence type="ECO:0000313" key="5">
    <source>
        <dbReference type="EMBL" id="CAI9740820.1"/>
    </source>
</evidence>
<name>A0AA36BUY1_OCTVU</name>
<dbReference type="Proteomes" id="UP001162480">
    <property type="component" value="Chromosome 25"/>
</dbReference>
<evidence type="ECO:0000256" key="2">
    <source>
        <dbReference type="ARBA" id="ARBA00023043"/>
    </source>
</evidence>
<feature type="repeat" description="ANK" evidence="3">
    <location>
        <begin position="231"/>
        <end position="255"/>
    </location>
</feature>
<feature type="chain" id="PRO_5041286859" evidence="4">
    <location>
        <begin position="23"/>
        <end position="500"/>
    </location>
</feature>
<feature type="repeat" description="ANK" evidence="3">
    <location>
        <begin position="298"/>
        <end position="330"/>
    </location>
</feature>
<evidence type="ECO:0000256" key="3">
    <source>
        <dbReference type="PROSITE-ProRule" id="PRU00023"/>
    </source>
</evidence>
<dbReference type="InterPro" id="IPR002110">
    <property type="entry name" value="Ankyrin_rpt"/>
</dbReference>
<feature type="repeat" description="ANK" evidence="3">
    <location>
        <begin position="265"/>
        <end position="297"/>
    </location>
</feature>
<protein>
    <submittedName>
        <fullName evidence="5">Repeat and kinase domain-containing 1-like</fullName>
    </submittedName>
</protein>